<feature type="transmembrane region" description="Helical" evidence="6">
    <location>
        <begin position="20"/>
        <end position="38"/>
    </location>
</feature>
<evidence type="ECO:0000313" key="10">
    <source>
        <dbReference type="Proteomes" id="UP000538955"/>
    </source>
</evidence>
<sequence length="411" mass="46486">MSKFWSTFKLTYMSKIKSKAFIIFMAIVVVLMVGLSNIDKIMGLFDHGPDKVGIVTQNEQIYKVLKQQGHSLEDDAKLKKVSENKAEKLVKNEKLDRAYVVKQNKDNQLSGTILSKDNVDVEDKQRFTEVLTTMQSHLVASKLDLSQKELKQLQSQSHVDSKIMSDKEDSQLNSGQKTLNYILIYATLMLIFFIIFNFAGQVAMEIATEKTSRVIEMIITSVSPVVHILAKIAAVIAVAFTQVIMIILTALICIFAFDLKKLFKNFDIQMNHLAWQIIVVSLLCLIVGIFSYVLLAAILGSLVSRIEDMNQTLMPLTLLAMIAFYIAIFSIMKPDMLLTKITSFIPFLAPFELLVRSQSSDLDIWEIIVSMGLSVIVIILLLWIAVKTYKDSVLTFEKGLFKSIHRLIKNK</sequence>
<evidence type="ECO:0000313" key="11">
    <source>
        <dbReference type="Proteomes" id="UP000550736"/>
    </source>
</evidence>
<evidence type="ECO:0000313" key="8">
    <source>
        <dbReference type="EMBL" id="NMK55194.1"/>
    </source>
</evidence>
<dbReference type="InterPro" id="IPR013525">
    <property type="entry name" value="ABC2_TM"/>
</dbReference>
<feature type="transmembrane region" description="Helical" evidence="6">
    <location>
        <begin position="367"/>
        <end position="386"/>
    </location>
</feature>
<evidence type="ECO:0000256" key="2">
    <source>
        <dbReference type="ARBA" id="ARBA00022475"/>
    </source>
</evidence>
<evidence type="ECO:0000313" key="9">
    <source>
        <dbReference type="EMBL" id="NMK98524.1"/>
    </source>
</evidence>
<name>A0A7X9WGH8_STACP</name>
<evidence type="ECO:0000256" key="5">
    <source>
        <dbReference type="ARBA" id="ARBA00023136"/>
    </source>
</evidence>
<feature type="transmembrane region" description="Helical" evidence="6">
    <location>
        <begin position="228"/>
        <end position="257"/>
    </location>
</feature>
<dbReference type="Proteomes" id="UP000538955">
    <property type="component" value="Unassembled WGS sequence"/>
</dbReference>
<dbReference type="InterPro" id="IPR051449">
    <property type="entry name" value="ABC-2_transporter_component"/>
</dbReference>
<dbReference type="EMBL" id="JABBMI010000080">
    <property type="protein sequence ID" value="NMK55194.1"/>
    <property type="molecule type" value="Genomic_DNA"/>
</dbReference>
<proteinExistence type="predicted"/>
<comment type="subcellular location">
    <subcellularLocation>
        <location evidence="1">Cell membrane</location>
        <topology evidence="1">Multi-pass membrane protein</topology>
    </subcellularLocation>
</comment>
<feature type="transmembrane region" description="Helical" evidence="6">
    <location>
        <begin position="312"/>
        <end position="331"/>
    </location>
</feature>
<evidence type="ECO:0000256" key="1">
    <source>
        <dbReference type="ARBA" id="ARBA00004651"/>
    </source>
</evidence>
<evidence type="ECO:0000259" key="7">
    <source>
        <dbReference type="Pfam" id="PF12698"/>
    </source>
</evidence>
<dbReference type="Proteomes" id="UP000550736">
    <property type="component" value="Unassembled WGS sequence"/>
</dbReference>
<evidence type="ECO:0000256" key="6">
    <source>
        <dbReference type="SAM" id="Phobius"/>
    </source>
</evidence>
<protein>
    <submittedName>
        <fullName evidence="9">ABC transporter permease</fullName>
    </submittedName>
</protein>
<keyword evidence="3 6" id="KW-0812">Transmembrane</keyword>
<feature type="transmembrane region" description="Helical" evidence="6">
    <location>
        <begin position="277"/>
        <end position="300"/>
    </location>
</feature>
<keyword evidence="10" id="KW-1185">Reference proteome</keyword>
<feature type="transmembrane region" description="Helical" evidence="6">
    <location>
        <begin position="182"/>
        <end position="207"/>
    </location>
</feature>
<comment type="caution">
    <text evidence="9">The sequence shown here is derived from an EMBL/GenBank/DDBJ whole genome shotgun (WGS) entry which is preliminary data.</text>
</comment>
<dbReference type="GO" id="GO:0140359">
    <property type="term" value="F:ABC-type transporter activity"/>
    <property type="evidence" value="ECO:0007669"/>
    <property type="project" value="InterPro"/>
</dbReference>
<keyword evidence="4 6" id="KW-1133">Transmembrane helix</keyword>
<keyword evidence="5 6" id="KW-0472">Membrane</keyword>
<dbReference type="PANTHER" id="PTHR30294">
    <property type="entry name" value="MEMBRANE COMPONENT OF ABC TRANSPORTER YHHJ-RELATED"/>
    <property type="match status" value="1"/>
</dbReference>
<dbReference type="EMBL" id="JABBLX010000044">
    <property type="protein sequence ID" value="NMK98524.1"/>
    <property type="molecule type" value="Genomic_DNA"/>
</dbReference>
<accession>A0A7X9WGH8</accession>
<evidence type="ECO:0000256" key="3">
    <source>
        <dbReference type="ARBA" id="ARBA00022692"/>
    </source>
</evidence>
<dbReference type="AlphaFoldDB" id="A0A7X9WGH8"/>
<keyword evidence="2" id="KW-1003">Cell membrane</keyword>
<evidence type="ECO:0000256" key="4">
    <source>
        <dbReference type="ARBA" id="ARBA00022989"/>
    </source>
</evidence>
<dbReference type="PANTHER" id="PTHR30294:SF29">
    <property type="entry name" value="MULTIDRUG ABC TRANSPORTER PERMEASE YBHS-RELATED"/>
    <property type="match status" value="1"/>
</dbReference>
<feature type="domain" description="ABC-2 type transporter transmembrane" evidence="7">
    <location>
        <begin position="19"/>
        <end position="386"/>
    </location>
</feature>
<gene>
    <name evidence="9" type="ORF">HHM13_10670</name>
    <name evidence="8" type="ORF">HHM24_10740</name>
</gene>
<dbReference type="Pfam" id="PF12698">
    <property type="entry name" value="ABC2_membrane_3"/>
    <property type="match status" value="1"/>
</dbReference>
<dbReference type="RefSeq" id="WP_023351257.1">
    <property type="nucleotide sequence ID" value="NZ_CBCPJN010000002.1"/>
</dbReference>
<organism evidence="9 11">
    <name type="scientific">Staphylococcus capitis</name>
    <dbReference type="NCBI Taxonomy" id="29388"/>
    <lineage>
        <taxon>Bacteria</taxon>
        <taxon>Bacillati</taxon>
        <taxon>Bacillota</taxon>
        <taxon>Bacilli</taxon>
        <taxon>Bacillales</taxon>
        <taxon>Staphylococcaceae</taxon>
        <taxon>Staphylococcus</taxon>
    </lineage>
</organism>
<reference evidence="10 11" key="1">
    <citation type="submission" date="2020-04" db="EMBL/GenBank/DDBJ databases">
        <title>The Epidemiology and Molecular Characteristics of Linezolid-Resistant Staphylococcus capitis in Huashan Hospital, Shanghai.</title>
        <authorList>
            <person name="Ding L."/>
            <person name="Li P."/>
            <person name="Yang Y."/>
            <person name="Lin D."/>
            <person name="Xu X."/>
        </authorList>
    </citation>
    <scope>NUCLEOTIDE SEQUENCE [LARGE SCALE GENOMIC DNA]</scope>
    <source>
        <strain evidence="9 11">12-86</strain>
        <strain evidence="8 10">17-84</strain>
    </source>
</reference>
<dbReference type="GO" id="GO:0005886">
    <property type="term" value="C:plasma membrane"/>
    <property type="evidence" value="ECO:0007669"/>
    <property type="project" value="UniProtKB-SubCell"/>
</dbReference>